<comment type="caution">
    <text evidence="13">The sequence shown here is derived from an EMBL/GenBank/DDBJ whole genome shotgun (WGS) entry which is preliminary data.</text>
</comment>
<organism evidence="13 14">
    <name type="scientific">Fusarium equiseti</name>
    <name type="common">Fusarium scirpi</name>
    <dbReference type="NCBI Taxonomy" id="61235"/>
    <lineage>
        <taxon>Eukaryota</taxon>
        <taxon>Fungi</taxon>
        <taxon>Dikarya</taxon>
        <taxon>Ascomycota</taxon>
        <taxon>Pezizomycotina</taxon>
        <taxon>Sordariomycetes</taxon>
        <taxon>Hypocreomycetidae</taxon>
        <taxon>Hypocreales</taxon>
        <taxon>Nectriaceae</taxon>
        <taxon>Fusarium</taxon>
        <taxon>Fusarium incarnatum-equiseti species complex</taxon>
    </lineage>
</organism>
<dbReference type="CDD" id="cd04608">
    <property type="entry name" value="CBS_pair_CBS"/>
    <property type="match status" value="1"/>
</dbReference>
<dbReference type="Gene3D" id="3.40.50.1100">
    <property type="match status" value="2"/>
</dbReference>
<dbReference type="InterPro" id="IPR050214">
    <property type="entry name" value="Cys_Synth/Cystath_Beta-Synth"/>
</dbReference>
<protein>
    <recommendedName>
        <fullName evidence="8 11">Cystathionine beta-synthase</fullName>
        <ecNumber evidence="4 11">4.2.1.22</ecNumber>
    </recommendedName>
</protein>
<dbReference type="Pfam" id="PF00291">
    <property type="entry name" value="PALP"/>
    <property type="match status" value="1"/>
</dbReference>
<dbReference type="EC" id="4.2.1.22" evidence="4 11"/>
<evidence type="ECO:0000259" key="12">
    <source>
        <dbReference type="PROSITE" id="PS51371"/>
    </source>
</evidence>
<evidence type="ECO:0000256" key="5">
    <source>
        <dbReference type="ARBA" id="ARBA00022898"/>
    </source>
</evidence>
<dbReference type="InterPro" id="IPR036052">
    <property type="entry name" value="TrpB-like_PALP_sf"/>
</dbReference>
<evidence type="ECO:0000256" key="7">
    <source>
        <dbReference type="ARBA" id="ARBA00023239"/>
    </source>
</evidence>
<evidence type="ECO:0000256" key="8">
    <source>
        <dbReference type="ARBA" id="ARBA00026192"/>
    </source>
</evidence>
<evidence type="ECO:0000256" key="1">
    <source>
        <dbReference type="ARBA" id="ARBA00001933"/>
    </source>
</evidence>
<dbReference type="InterPro" id="IPR005857">
    <property type="entry name" value="Cysta_beta_synth"/>
</dbReference>
<evidence type="ECO:0000256" key="2">
    <source>
        <dbReference type="ARBA" id="ARBA00005003"/>
    </source>
</evidence>
<accession>A0ABQ8RTV1</accession>
<evidence type="ECO:0000313" key="13">
    <source>
        <dbReference type="EMBL" id="KAJ4141691.1"/>
    </source>
</evidence>
<comment type="pathway">
    <text evidence="2">Amino-acid biosynthesis; L-cysteine biosynthesis; L-cysteine from L-homocysteine and L-serine: step 1/2.</text>
</comment>
<gene>
    <name evidence="13" type="primary">CYS4</name>
    <name evidence="13" type="ORF">NW768_000907</name>
</gene>
<comment type="similarity">
    <text evidence="3 11">Belongs to the cysteine synthase/cystathionine beta-synthase family.</text>
</comment>
<dbReference type="SUPFAM" id="SSF53686">
    <property type="entry name" value="Tryptophan synthase beta subunit-like PLP-dependent enzymes"/>
    <property type="match status" value="1"/>
</dbReference>
<dbReference type="SUPFAM" id="SSF54631">
    <property type="entry name" value="CBS-domain pair"/>
    <property type="match status" value="1"/>
</dbReference>
<name>A0ABQ8RTV1_FUSEQ</name>
<evidence type="ECO:0000313" key="14">
    <source>
        <dbReference type="Proteomes" id="UP001152024"/>
    </source>
</evidence>
<dbReference type="InterPro" id="IPR000644">
    <property type="entry name" value="CBS_dom"/>
</dbReference>
<evidence type="ECO:0000256" key="6">
    <source>
        <dbReference type="ARBA" id="ARBA00023122"/>
    </source>
</evidence>
<evidence type="ECO:0000256" key="11">
    <source>
        <dbReference type="RuleBase" id="RU361204"/>
    </source>
</evidence>
<evidence type="ECO:0000256" key="3">
    <source>
        <dbReference type="ARBA" id="ARBA00007103"/>
    </source>
</evidence>
<dbReference type="GO" id="GO:0004122">
    <property type="term" value="F:cystathionine beta-synthase activity"/>
    <property type="evidence" value="ECO:0007669"/>
    <property type="project" value="UniProtKB-EC"/>
</dbReference>
<dbReference type="CDD" id="cd01561">
    <property type="entry name" value="CBS_like"/>
    <property type="match status" value="1"/>
</dbReference>
<dbReference type="PROSITE" id="PS51371">
    <property type="entry name" value="CBS"/>
    <property type="match status" value="1"/>
</dbReference>
<dbReference type="Pfam" id="PF00571">
    <property type="entry name" value="CBS"/>
    <property type="match status" value="1"/>
</dbReference>
<evidence type="ECO:0000256" key="9">
    <source>
        <dbReference type="ARBA" id="ARBA00047490"/>
    </source>
</evidence>
<dbReference type="PROSITE" id="PS00901">
    <property type="entry name" value="CYS_SYNTHASE"/>
    <property type="match status" value="1"/>
</dbReference>
<evidence type="ECO:0000256" key="10">
    <source>
        <dbReference type="PROSITE-ProRule" id="PRU00703"/>
    </source>
</evidence>
<dbReference type="PANTHER" id="PTHR10314">
    <property type="entry name" value="CYSTATHIONINE BETA-SYNTHASE"/>
    <property type="match status" value="1"/>
</dbReference>
<dbReference type="NCBIfam" id="TIGR01137">
    <property type="entry name" value="cysta_beta"/>
    <property type="match status" value="1"/>
</dbReference>
<comment type="cofactor">
    <cofactor evidence="1 11">
        <name>pyridoxal 5'-phosphate</name>
        <dbReference type="ChEBI" id="CHEBI:597326"/>
    </cofactor>
</comment>
<evidence type="ECO:0000256" key="4">
    <source>
        <dbReference type="ARBA" id="ARBA00012041"/>
    </source>
</evidence>
<keyword evidence="11" id="KW-0028">Amino-acid biosynthesis</keyword>
<keyword evidence="6 10" id="KW-0129">CBS domain</keyword>
<keyword evidence="11" id="KW-0198">Cysteine biosynthesis</keyword>
<keyword evidence="7 11" id="KW-0456">Lyase</keyword>
<proteinExistence type="inferred from homology"/>
<keyword evidence="5 11" id="KW-0663">Pyridoxal phosphate</keyword>
<dbReference type="InterPro" id="IPR046342">
    <property type="entry name" value="CBS_dom_sf"/>
</dbReference>
<dbReference type="InterPro" id="IPR001216">
    <property type="entry name" value="P-phosphate_BS"/>
</dbReference>
<comment type="catalytic activity">
    <reaction evidence="9 11">
        <text>L-homocysteine + L-serine = L,L-cystathionine + H2O</text>
        <dbReference type="Rhea" id="RHEA:10112"/>
        <dbReference type="ChEBI" id="CHEBI:15377"/>
        <dbReference type="ChEBI" id="CHEBI:33384"/>
        <dbReference type="ChEBI" id="CHEBI:58161"/>
        <dbReference type="ChEBI" id="CHEBI:58199"/>
        <dbReference type="EC" id="4.2.1.22"/>
    </reaction>
</comment>
<dbReference type="InterPro" id="IPR001926">
    <property type="entry name" value="TrpB-like_PALP"/>
</dbReference>
<dbReference type="SMART" id="SM00116">
    <property type="entry name" value="CBS"/>
    <property type="match status" value="1"/>
</dbReference>
<dbReference type="Proteomes" id="UP001152024">
    <property type="component" value="Unassembled WGS sequence"/>
</dbReference>
<sequence length="518" mass="55780">MASQVPHVLPRAATVHSATELIGNTPLVRLNKIPQSLGIECDVYVKPELFSAGGSVKDRIALRMIEEAEKSGRIKPGDTLIEPTSGNTGIGLALVGAIKGYKTIITLPEKMSAEKVSVLRALGATIIRTPTQAAWDAPESHIGVARRLEKELPNAHILDQYSNKDNPNAHEFGTAQEIWEQTGGHITALVAGAGTGGTITGIARGLKKHNQDIKVIAADPHGSILALPELLNQERVNEGYKVEGIGYDFIPDVLDQHIVDKWYKTDDRESFHLARRLIAEEGILVGGSSGSAMAAMLLAVKEYGFKKGDVVVVVLPDSIRSYLSKFADDDWLAANNLLPVNGIESAVNGNGEKKNSDPYEGATIAALRLKPVTSVGATSTCQEAIETMREKGFDQLPVLSASGNKLVGLVTLGNLLSYISSGRASASSPVSDVMFDFARLDEIVTDPREFASPVNPGKRRQFVEITKDTPLTTLSKFFEWNSAAVVTEKSEEGSKSLSRPIAVVTKVDLLTWMINKKL</sequence>
<feature type="domain" description="CBS" evidence="12">
    <location>
        <begin position="368"/>
        <end position="425"/>
    </location>
</feature>
<keyword evidence="14" id="KW-1185">Reference proteome</keyword>
<dbReference type="InterPro" id="IPR046353">
    <property type="entry name" value="CBS_C"/>
</dbReference>
<reference evidence="13" key="1">
    <citation type="submission" date="2022-09" db="EMBL/GenBank/DDBJ databases">
        <title>Fusarium specimens isolated from Avocado Roots.</title>
        <authorList>
            <person name="Stajich J."/>
            <person name="Roper C."/>
            <person name="Heimlech-Rivalta G."/>
        </authorList>
    </citation>
    <scope>NUCLEOTIDE SEQUENCE</scope>
    <source>
        <strain evidence="13">CF00095</strain>
    </source>
</reference>
<dbReference type="EMBL" id="JAOQBH010000001">
    <property type="protein sequence ID" value="KAJ4141691.1"/>
    <property type="molecule type" value="Genomic_DNA"/>
</dbReference>
<dbReference type="Gene3D" id="3.10.580.10">
    <property type="entry name" value="CBS-domain"/>
    <property type="match status" value="1"/>
</dbReference>